<keyword evidence="2" id="KW-1133">Transmembrane helix</keyword>
<evidence type="ECO:0000256" key="2">
    <source>
        <dbReference type="SAM" id="Phobius"/>
    </source>
</evidence>
<dbReference type="InterPro" id="IPR036909">
    <property type="entry name" value="Cyt_c-like_dom_sf"/>
</dbReference>
<keyword evidence="2" id="KW-0472">Membrane</keyword>
<evidence type="ECO:0000256" key="1">
    <source>
        <dbReference type="SAM" id="MobiDB-lite"/>
    </source>
</evidence>
<dbReference type="SUPFAM" id="SSF46626">
    <property type="entry name" value="Cytochrome c"/>
    <property type="match status" value="1"/>
</dbReference>
<dbReference type="SUPFAM" id="SSF52047">
    <property type="entry name" value="RNI-like"/>
    <property type="match status" value="1"/>
</dbReference>
<organism evidence="4 5">
    <name type="scientific">Limisphaera ngatamarikiensis</name>
    <dbReference type="NCBI Taxonomy" id="1324935"/>
    <lineage>
        <taxon>Bacteria</taxon>
        <taxon>Pseudomonadati</taxon>
        <taxon>Verrucomicrobiota</taxon>
        <taxon>Verrucomicrobiia</taxon>
        <taxon>Limisphaerales</taxon>
        <taxon>Limisphaeraceae</taxon>
        <taxon>Limisphaera</taxon>
    </lineage>
</organism>
<dbReference type="InterPro" id="IPR032675">
    <property type="entry name" value="LRR_dom_sf"/>
</dbReference>
<feature type="region of interest" description="Disordered" evidence="1">
    <location>
        <begin position="290"/>
        <end position="317"/>
    </location>
</feature>
<dbReference type="EMBL" id="JAAKYA010000071">
    <property type="protein sequence ID" value="NGO39757.1"/>
    <property type="molecule type" value="Genomic_DNA"/>
</dbReference>
<proteinExistence type="predicted"/>
<feature type="transmembrane region" description="Helical" evidence="2">
    <location>
        <begin position="49"/>
        <end position="70"/>
    </location>
</feature>
<reference evidence="4 5" key="1">
    <citation type="submission" date="2020-02" db="EMBL/GenBank/DDBJ databases">
        <title>Draft genome sequence of Limisphaera ngatamarikiensis NGM72.4T, a thermophilic Verrucomicrobia grouped in subdivision 3.</title>
        <authorList>
            <person name="Carere C.R."/>
            <person name="Steen J."/>
            <person name="Hugenholtz P."/>
            <person name="Stott M.B."/>
        </authorList>
    </citation>
    <scope>NUCLEOTIDE SEQUENCE [LARGE SCALE GENOMIC DNA]</scope>
    <source>
        <strain evidence="4 5">NGM72.4</strain>
    </source>
</reference>
<dbReference type="PANTHER" id="PTHR35889">
    <property type="entry name" value="CYCLOINULO-OLIGOSACCHARIDE FRUCTANOTRANSFERASE-RELATED"/>
    <property type="match status" value="1"/>
</dbReference>
<dbReference type="InterPro" id="IPR011429">
    <property type="entry name" value="Cyt_c_Planctomycete-type"/>
</dbReference>
<dbReference type="RefSeq" id="WP_165107973.1">
    <property type="nucleotide sequence ID" value="NZ_JAAKYA010000071.1"/>
</dbReference>
<feature type="compositionally biased region" description="Low complexity" evidence="1">
    <location>
        <begin position="302"/>
        <end position="317"/>
    </location>
</feature>
<keyword evidence="2" id="KW-0812">Transmembrane</keyword>
<gene>
    <name evidence="4" type="ORF">G4L39_10175</name>
</gene>
<accession>A0A6M1RQU9</accession>
<dbReference type="Gene3D" id="3.80.10.10">
    <property type="entry name" value="Ribonuclease Inhibitor"/>
    <property type="match status" value="1"/>
</dbReference>
<dbReference type="PANTHER" id="PTHR35889:SF3">
    <property type="entry name" value="F-BOX DOMAIN-CONTAINING PROTEIN"/>
    <property type="match status" value="1"/>
</dbReference>
<feature type="domain" description="Cytochrome C Planctomycete-type" evidence="3">
    <location>
        <begin position="185"/>
        <end position="244"/>
    </location>
</feature>
<feature type="transmembrane region" description="Helical" evidence="2">
    <location>
        <begin position="16"/>
        <end position="37"/>
    </location>
</feature>
<feature type="transmembrane region" description="Helical" evidence="2">
    <location>
        <begin position="82"/>
        <end position="100"/>
    </location>
</feature>
<name>A0A6M1RQU9_9BACT</name>
<feature type="region of interest" description="Disordered" evidence="1">
    <location>
        <begin position="465"/>
        <end position="493"/>
    </location>
</feature>
<evidence type="ECO:0000259" key="3">
    <source>
        <dbReference type="Pfam" id="PF07635"/>
    </source>
</evidence>
<keyword evidence="5" id="KW-1185">Reference proteome</keyword>
<dbReference type="Proteomes" id="UP000477311">
    <property type="component" value="Unassembled WGS sequence"/>
</dbReference>
<sequence length="611" mass="64799">MGTSDWTLFLGRWHPVLVHLPIGLVLGLVFLELVAALRPRKAVVRAAAGPLLILLVPSALAAALCGWLLAAPGGYDAHLLRLHRVGGLVVAALTVLMAVAHVFRRSGWYRFFLIACAVVLVPAAHYGGALTHGRDYLARYAPSWLKPLLGGTAGVAPVAATPPVSDPAEFQVYAHGIQPFFDHYCVSCHGPEKARGGLRLDHPDGWMRGGDSGPAIEPGRPDASLVLKRMRLPVDHDDHMPPPGKPQPEPMDLEVLAWWIGRGAPTNGTLAELAPPAAVAERLRTLFRPGAAGSSVRTPDSAPAEAGAAGADAGPDPETIHARLGLSGVSVTALASGEPWLQVSAVGAGRNFDDEALARLVALCGDRIRWLDLGGTAVTDAGLRHLQAAPHLERLRLDRTRVTDAGLTELQKLVGLESLNLYGTAVTETGVAAVLTLPRLQRLYLWRTQVEPEAAVRLLARSSAGAVQTGGGPSTGPRPLQIETGPPPGAVEPVPGVPVNTICPVSDRLADPTRTLWHEDRLVAFCCEDCREAFRKDPARFSSRLAQLANPPPAALGRRPDNERCPVCDKPAMLEVTLVHRGRVLAFCSGACRERFVASPGDFAAGRGPGR</sequence>
<feature type="transmembrane region" description="Helical" evidence="2">
    <location>
        <begin position="107"/>
        <end position="127"/>
    </location>
</feature>
<comment type="caution">
    <text evidence="4">The sequence shown here is derived from an EMBL/GenBank/DDBJ whole genome shotgun (WGS) entry which is preliminary data.</text>
</comment>
<protein>
    <recommendedName>
        <fullName evidence="3">Cytochrome C Planctomycete-type domain-containing protein</fullName>
    </recommendedName>
</protein>
<dbReference type="GO" id="GO:0020037">
    <property type="term" value="F:heme binding"/>
    <property type="evidence" value="ECO:0007669"/>
    <property type="project" value="InterPro"/>
</dbReference>
<evidence type="ECO:0000313" key="5">
    <source>
        <dbReference type="Proteomes" id="UP000477311"/>
    </source>
</evidence>
<dbReference type="GO" id="GO:0009055">
    <property type="term" value="F:electron transfer activity"/>
    <property type="evidence" value="ECO:0007669"/>
    <property type="project" value="InterPro"/>
</dbReference>
<dbReference type="Pfam" id="PF07635">
    <property type="entry name" value="PSCyt1"/>
    <property type="match status" value="1"/>
</dbReference>
<evidence type="ECO:0000313" key="4">
    <source>
        <dbReference type="EMBL" id="NGO39757.1"/>
    </source>
</evidence>
<dbReference type="AlphaFoldDB" id="A0A6M1RQU9"/>